<evidence type="ECO:0000313" key="1">
    <source>
        <dbReference type="EMBL" id="MBP1871327.1"/>
    </source>
</evidence>
<keyword evidence="2" id="KW-1185">Reference proteome</keyword>
<organism evidence="1 2">
    <name type="scientific">Ensifer adhaerens</name>
    <name type="common">Sinorhizobium morelense</name>
    <dbReference type="NCBI Taxonomy" id="106592"/>
    <lineage>
        <taxon>Bacteria</taxon>
        <taxon>Pseudomonadati</taxon>
        <taxon>Pseudomonadota</taxon>
        <taxon>Alphaproteobacteria</taxon>
        <taxon>Hyphomicrobiales</taxon>
        <taxon>Rhizobiaceae</taxon>
        <taxon>Sinorhizobium/Ensifer group</taxon>
        <taxon>Ensifer</taxon>
    </lineage>
</organism>
<reference evidence="1" key="1">
    <citation type="submission" date="2021-03" db="EMBL/GenBank/DDBJ databases">
        <title>Genomic Encyclopedia of Type Strains, Phase IV (KMG-IV): sequencing the most valuable type-strain genomes for metagenomic binning, comparative biology and taxonomic classification.</title>
        <authorList>
            <person name="Goeker M."/>
        </authorList>
    </citation>
    <scope>NUCLEOTIDE SEQUENCE</scope>
    <source>
        <strain evidence="1">DSM 18131</strain>
    </source>
</reference>
<accession>A0ACC5SR11</accession>
<name>A0ACC5SR11_ENSAD</name>
<evidence type="ECO:0000313" key="2">
    <source>
        <dbReference type="Proteomes" id="UP000823773"/>
    </source>
</evidence>
<gene>
    <name evidence="1" type="ORF">J2Z19_001024</name>
</gene>
<sequence>MRQTLYIVPPALLIVALTTAGTVAAQEPAKPAAQPTETSKAPEHWIPKLRLGDDNAYFEFYGQINKGLLIYDDGGQTNNYFPVDNGNSSSRAGFRIYSLMEKGWSFGANLEWEWNPYSTTNVNQLNEDHFDWGTDLLRKAEIYLDSKDYGKFWFGQGSMASDATAEVDLSGTTVVGYSLVSDMAGGPFFRNDDGTLSTVHVKDAFTNFDGLSRKLRVRYDTPSFGGFSFATSVGTQVVPETTDVTVWDMAVRYDETYDAFKVGAAIAFSRPGDGNSIYDASVSVLHLDTGLSLTLAAALSDKETVDGHYGYVKVGYQADIFEVGKTAFSVDAYFGKDIAGRGSKSDSYGAQVVQNLDYLQTELYLGARTYSLEQETANLQDSFAVLGGARIKF</sequence>
<protein>
    <submittedName>
        <fullName evidence="1">Uncharacterized protein</fullName>
    </submittedName>
</protein>
<dbReference type="EMBL" id="JAGGJR010000001">
    <property type="protein sequence ID" value="MBP1871327.1"/>
    <property type="molecule type" value="Genomic_DNA"/>
</dbReference>
<dbReference type="Proteomes" id="UP000823773">
    <property type="component" value="Unassembled WGS sequence"/>
</dbReference>
<comment type="caution">
    <text evidence="1">The sequence shown here is derived from an EMBL/GenBank/DDBJ whole genome shotgun (WGS) entry which is preliminary data.</text>
</comment>
<proteinExistence type="predicted"/>